<comment type="caution">
    <text evidence="1">The sequence shown here is derived from an EMBL/GenBank/DDBJ whole genome shotgun (WGS) entry which is preliminary data.</text>
</comment>
<dbReference type="EMBL" id="SPRC01000020">
    <property type="protein sequence ID" value="TIB79921.1"/>
    <property type="molecule type" value="Genomic_DNA"/>
</dbReference>
<reference evidence="1 2" key="1">
    <citation type="submission" date="2019-03" db="EMBL/GenBank/DDBJ databases">
        <title>Sequencing 25 genomes of Wallemia mellicola.</title>
        <authorList>
            <person name="Gostincar C."/>
        </authorList>
    </citation>
    <scope>NUCLEOTIDE SEQUENCE [LARGE SCALE GENOMIC DNA]</scope>
    <source>
        <strain evidence="1 2">EXF-6152</strain>
    </source>
</reference>
<dbReference type="AlphaFoldDB" id="A0A4T0MAC1"/>
<proteinExistence type="predicted"/>
<organism evidence="1 2">
    <name type="scientific">Wallemia mellicola</name>
    <dbReference type="NCBI Taxonomy" id="1708541"/>
    <lineage>
        <taxon>Eukaryota</taxon>
        <taxon>Fungi</taxon>
        <taxon>Dikarya</taxon>
        <taxon>Basidiomycota</taxon>
        <taxon>Wallemiomycotina</taxon>
        <taxon>Wallemiomycetes</taxon>
        <taxon>Wallemiales</taxon>
        <taxon>Wallemiaceae</taxon>
        <taxon>Wallemia</taxon>
    </lineage>
</organism>
<sequence length="236" mass="26354">MSIKNFKDKINPLLSDEHKEKLNRAYSDNLLATQSNRRSFALSNNYIIARVEDWYRDRKNHNPAASASLQLKSELISDLYDKDPNFGIGTFSVPFQLQEAPSFHGVYTNTYGNIPANFPGSFIQTGQQAVGNPTPLHVYLNRQASSSSKLFASAVWNLANSGRLVVLPESFAYNRERERGAVAEVVAPSNTDAFADFLEQYNAMLSTNNHVNTPNNTANSTDSSFDKNIHSIPFKK</sequence>
<evidence type="ECO:0000313" key="1">
    <source>
        <dbReference type="EMBL" id="TIB79921.1"/>
    </source>
</evidence>
<protein>
    <submittedName>
        <fullName evidence="1">Uncharacterized protein</fullName>
    </submittedName>
</protein>
<dbReference type="Proteomes" id="UP000310685">
    <property type="component" value="Unassembled WGS sequence"/>
</dbReference>
<gene>
    <name evidence="1" type="ORF">E3Q22_02193</name>
</gene>
<accession>A0A4T0MAC1</accession>
<evidence type="ECO:0000313" key="2">
    <source>
        <dbReference type="Proteomes" id="UP000310685"/>
    </source>
</evidence>
<name>A0A4T0MAC1_9BASI</name>